<dbReference type="Pfam" id="PF07732">
    <property type="entry name" value="Cu-oxidase_3"/>
    <property type="match status" value="1"/>
</dbReference>
<evidence type="ECO:0000256" key="1">
    <source>
        <dbReference type="ARBA" id="ARBA00022723"/>
    </source>
</evidence>
<dbReference type="Proteomes" id="UP000281112">
    <property type="component" value="Unassembled WGS sequence"/>
</dbReference>
<protein>
    <submittedName>
        <fullName evidence="5">Multicopper oxidase CueO</fullName>
    </submittedName>
</protein>
<dbReference type="GO" id="GO:0016491">
    <property type="term" value="F:oxidoreductase activity"/>
    <property type="evidence" value="ECO:0007669"/>
    <property type="project" value="UniProtKB-KW"/>
</dbReference>
<dbReference type="PANTHER" id="PTHR48267:SF1">
    <property type="entry name" value="BILIRUBIN OXIDASE"/>
    <property type="match status" value="1"/>
</dbReference>
<dbReference type="InterPro" id="IPR008972">
    <property type="entry name" value="Cupredoxin"/>
</dbReference>
<evidence type="ECO:0000259" key="3">
    <source>
        <dbReference type="Pfam" id="PF07731"/>
    </source>
</evidence>
<evidence type="ECO:0000313" key="6">
    <source>
        <dbReference type="Proteomes" id="UP000281112"/>
    </source>
</evidence>
<keyword evidence="2" id="KW-0560">Oxidoreductase</keyword>
<dbReference type="CDD" id="cd13890">
    <property type="entry name" value="CuRO_3_CueO_FtsP"/>
    <property type="match status" value="1"/>
</dbReference>
<dbReference type="PANTHER" id="PTHR48267">
    <property type="entry name" value="CUPREDOXIN SUPERFAMILY PROTEIN"/>
    <property type="match status" value="1"/>
</dbReference>
<dbReference type="Pfam" id="PF07731">
    <property type="entry name" value="Cu-oxidase_2"/>
    <property type="match status" value="1"/>
</dbReference>
<dbReference type="CDD" id="cd04232">
    <property type="entry name" value="CuRO_1_CueO_FtsP"/>
    <property type="match status" value="1"/>
</dbReference>
<dbReference type="GO" id="GO:0005507">
    <property type="term" value="F:copper ion binding"/>
    <property type="evidence" value="ECO:0007669"/>
    <property type="project" value="InterPro"/>
</dbReference>
<dbReference type="PROSITE" id="PS00080">
    <property type="entry name" value="MULTICOPPER_OXIDASE2"/>
    <property type="match status" value="1"/>
</dbReference>
<feature type="domain" description="Plastocyanin-like" evidence="4">
    <location>
        <begin position="57"/>
        <end position="169"/>
    </location>
</feature>
<accession>A0A3N9TGB4</accession>
<name>A0A3N9TGB4_9VIBR</name>
<evidence type="ECO:0000313" key="5">
    <source>
        <dbReference type="EMBL" id="RQW63199.1"/>
    </source>
</evidence>
<dbReference type="InterPro" id="IPR045087">
    <property type="entry name" value="Cu-oxidase_fam"/>
</dbReference>
<keyword evidence="1" id="KW-0479">Metal-binding</keyword>
<dbReference type="NCBIfam" id="NF008205">
    <property type="entry name" value="PRK10965.1"/>
    <property type="match status" value="1"/>
</dbReference>
<dbReference type="AlphaFoldDB" id="A0A3N9TGB4"/>
<proteinExistence type="predicted"/>
<evidence type="ECO:0000259" key="4">
    <source>
        <dbReference type="Pfam" id="PF07732"/>
    </source>
</evidence>
<evidence type="ECO:0000256" key="2">
    <source>
        <dbReference type="ARBA" id="ARBA00023002"/>
    </source>
</evidence>
<feature type="domain" description="Plastocyanin-like" evidence="3">
    <location>
        <begin position="391"/>
        <end position="504"/>
    </location>
</feature>
<comment type="caution">
    <text evidence="5">The sequence shown here is derived from an EMBL/GenBank/DDBJ whole genome shotgun (WGS) entry which is preliminary data.</text>
</comment>
<dbReference type="RefSeq" id="WP_124936670.1">
    <property type="nucleotide sequence ID" value="NZ_RJVQ01000003.1"/>
</dbReference>
<organism evidence="5 6">
    <name type="scientific">Vibrio viridaestus</name>
    <dbReference type="NCBI Taxonomy" id="2487322"/>
    <lineage>
        <taxon>Bacteria</taxon>
        <taxon>Pseudomonadati</taxon>
        <taxon>Pseudomonadota</taxon>
        <taxon>Gammaproteobacteria</taxon>
        <taxon>Vibrionales</taxon>
        <taxon>Vibrionaceae</taxon>
        <taxon>Vibrio</taxon>
    </lineage>
</organism>
<sequence length="505" mass="56358">MKRRDVLRGGAALGMMGLIPLPFRFALANTLSRPNLPVPSILTPDGDGYFHLITQEGHTRWDETLEGKTYGVNGPILGPTIRVKQDDVVKIKLTNRLNETTTMHWHGLLAPGDCDGGPQQMVKPGESWKTEFRINQPAATCWYHPHPHHATARQVAMGIGGMFIIDDKRSEELPLPKEYGVDDIPLVLQDKRLTDSGDVDYTLDPVIASVGWFGNTMLTNGVIEPQKEVPKGWVRLRLLNGCNARVLAIATSDKRPMYVIASDGGLLSSPVKQNVLPIMMGERFDIIIDTSNGKPFQLIALPTNQIGMTLPPFDSPVVVLHCNPTLPRNNTSLPNSLADVPDVDIPSDVKHRTIQLTMNHQLHMYGMSQFREQYEGGRGMMGMMSDDSEPTTEQLLRSNSIDNKPYEMGQPAFDVKQGQYEVWHISGMMLHPFHVHGTQFRIISENGVAPELHRQGWKDTVLINGSESKILVRFDHTASQQHAYMAHCHLLEHEDTGMMMSFTVS</sequence>
<keyword evidence="6" id="KW-1185">Reference proteome</keyword>
<gene>
    <name evidence="5" type="primary">cueO</name>
    <name evidence="5" type="ORF">EES38_08075</name>
</gene>
<dbReference type="Gene3D" id="2.60.40.420">
    <property type="entry name" value="Cupredoxins - blue copper proteins"/>
    <property type="match status" value="3"/>
</dbReference>
<dbReference type="InterPro" id="IPR011707">
    <property type="entry name" value="Cu-oxidase-like_N"/>
</dbReference>
<dbReference type="InterPro" id="IPR002355">
    <property type="entry name" value="Cu_oxidase_Cu_BS"/>
</dbReference>
<dbReference type="CDD" id="cd13867">
    <property type="entry name" value="CuRO_2_CueO_FtsP"/>
    <property type="match status" value="1"/>
</dbReference>
<reference evidence="5 6" key="1">
    <citation type="submission" date="2018-11" db="EMBL/GenBank/DDBJ databases">
        <title>Vibrio LJC006 sp. nov., isolated from seawater during the bloom of the enteromorpha.</title>
        <authorList>
            <person name="Liang J."/>
        </authorList>
    </citation>
    <scope>NUCLEOTIDE SEQUENCE [LARGE SCALE GENOMIC DNA]</scope>
    <source>
        <strain evidence="5 6">LJC006</strain>
    </source>
</reference>
<dbReference type="SUPFAM" id="SSF49503">
    <property type="entry name" value="Cupredoxins"/>
    <property type="match status" value="3"/>
</dbReference>
<dbReference type="EMBL" id="RJVQ01000003">
    <property type="protein sequence ID" value="RQW63199.1"/>
    <property type="molecule type" value="Genomic_DNA"/>
</dbReference>
<dbReference type="OrthoDB" id="9757546at2"/>
<dbReference type="InterPro" id="IPR011706">
    <property type="entry name" value="Cu-oxidase_C"/>
</dbReference>